<dbReference type="InterPro" id="IPR028933">
    <property type="entry name" value="Lebercilin_dom"/>
</dbReference>
<evidence type="ECO:0000256" key="1">
    <source>
        <dbReference type="ARBA" id="ARBA00010229"/>
    </source>
</evidence>
<evidence type="ECO:0000313" key="9">
    <source>
        <dbReference type="Proteomes" id="UP000693946"/>
    </source>
</evidence>
<protein>
    <recommendedName>
        <fullName evidence="3">Lebercilin-like protein</fullName>
    </recommendedName>
    <alternativeName>
        <fullName evidence="4">Leber congenital amaurosis 5-like protein</fullName>
    </alternativeName>
</protein>
<name>A0AAV6RFF4_SOLSE</name>
<feature type="compositionally biased region" description="Basic residues" evidence="6">
    <location>
        <begin position="70"/>
        <end position="80"/>
    </location>
</feature>
<dbReference type="GO" id="GO:0042073">
    <property type="term" value="P:intraciliary transport"/>
    <property type="evidence" value="ECO:0007669"/>
    <property type="project" value="TreeGrafter"/>
</dbReference>
<evidence type="ECO:0000256" key="6">
    <source>
        <dbReference type="SAM" id="MobiDB-lite"/>
    </source>
</evidence>
<feature type="compositionally biased region" description="Polar residues" evidence="6">
    <location>
        <begin position="23"/>
        <end position="35"/>
    </location>
</feature>
<evidence type="ECO:0000256" key="4">
    <source>
        <dbReference type="ARBA" id="ARBA00041402"/>
    </source>
</evidence>
<evidence type="ECO:0000313" key="8">
    <source>
        <dbReference type="EMBL" id="KAG7504262.1"/>
    </source>
</evidence>
<feature type="domain" description="Lebercilin" evidence="7">
    <location>
        <begin position="102"/>
        <end position="285"/>
    </location>
</feature>
<evidence type="ECO:0000259" key="7">
    <source>
        <dbReference type="Pfam" id="PF15619"/>
    </source>
</evidence>
<dbReference type="Proteomes" id="UP000693946">
    <property type="component" value="Linkage Group LG19"/>
</dbReference>
<feature type="compositionally biased region" description="Polar residues" evidence="6">
    <location>
        <begin position="452"/>
        <end position="471"/>
    </location>
</feature>
<dbReference type="PANTHER" id="PTHR16650:SF9">
    <property type="entry name" value="LEBERCILIN-LIKE PROTEIN"/>
    <property type="match status" value="1"/>
</dbReference>
<dbReference type="Pfam" id="PF15619">
    <property type="entry name" value="Lebercilin"/>
    <property type="match status" value="1"/>
</dbReference>
<dbReference type="EMBL" id="JAGKHQ010000011">
    <property type="protein sequence ID" value="KAG7504262.1"/>
    <property type="molecule type" value="Genomic_DNA"/>
</dbReference>
<sequence>MSVSRKTTDALPQTEGDGDYAKHNTTNSRSCTSSKPCCGSHRQHDSCYEDSIDSLKGKTSQSKSSDRGQRSKQGRAKTGKKSLDNHQTPYKPMQTRLENDILMNTKALKSQVWDLQRQLSEAHNENKLLKRVQHRYMVALKHFEDSEDNITETITKHRNEVRALRAHLHDTRRCRNHLLKKLRATEYELQTTKNSLQHLQKLSQDQSLLEKEELVRMLDKATAELEEKDKRILYLERDFQLCKDSFNRQLASMKRKLSQAKSFSTDLQEQICLLTKENEEHTKKLQAHNIYSNRFVKGAPKIDKENKVVQTHGLILLPVYHSEIKVSSYKEESFETKHQETASNVMSEESYLEVTDVNIDNFSSESEEELFELFEEPVRSDFEILEEPVKSESVIFKEPAKSKSDIFEEPVKSESEILEEPLMLPEMQKIEERESNETSLNTTRSNRREHMQPQNPQIKKSLTFQTPQSLLKLTCSRPERHGSS</sequence>
<keyword evidence="9" id="KW-1185">Reference proteome</keyword>
<proteinExistence type="inferred from homology"/>
<comment type="caution">
    <text evidence="8">The sequence shown here is derived from an EMBL/GenBank/DDBJ whole genome shotgun (WGS) entry which is preliminary data.</text>
</comment>
<feature type="region of interest" description="Disordered" evidence="6">
    <location>
        <begin position="1"/>
        <end position="92"/>
    </location>
</feature>
<dbReference type="GO" id="GO:0005930">
    <property type="term" value="C:axoneme"/>
    <property type="evidence" value="ECO:0007669"/>
    <property type="project" value="TreeGrafter"/>
</dbReference>
<dbReference type="PANTHER" id="PTHR16650">
    <property type="entry name" value="C21ORF13-RELATED"/>
    <property type="match status" value="1"/>
</dbReference>
<evidence type="ECO:0000256" key="2">
    <source>
        <dbReference type="ARBA" id="ARBA00023054"/>
    </source>
</evidence>
<dbReference type="AlphaFoldDB" id="A0AAV6RFF4"/>
<keyword evidence="2 5" id="KW-0175">Coiled coil</keyword>
<feature type="region of interest" description="Disordered" evidence="6">
    <location>
        <begin position="421"/>
        <end position="484"/>
    </location>
</feature>
<evidence type="ECO:0000256" key="3">
    <source>
        <dbReference type="ARBA" id="ARBA00041189"/>
    </source>
</evidence>
<gene>
    <name evidence="8" type="ORF">JOB18_004724</name>
</gene>
<comment type="similarity">
    <text evidence="1">Belongs to the LCA5 family.</text>
</comment>
<organism evidence="8 9">
    <name type="scientific">Solea senegalensis</name>
    <name type="common">Senegalese sole</name>
    <dbReference type="NCBI Taxonomy" id="28829"/>
    <lineage>
        <taxon>Eukaryota</taxon>
        <taxon>Metazoa</taxon>
        <taxon>Chordata</taxon>
        <taxon>Craniata</taxon>
        <taxon>Vertebrata</taxon>
        <taxon>Euteleostomi</taxon>
        <taxon>Actinopterygii</taxon>
        <taxon>Neopterygii</taxon>
        <taxon>Teleostei</taxon>
        <taxon>Neoteleostei</taxon>
        <taxon>Acanthomorphata</taxon>
        <taxon>Carangaria</taxon>
        <taxon>Pleuronectiformes</taxon>
        <taxon>Pleuronectoidei</taxon>
        <taxon>Soleidae</taxon>
        <taxon>Solea</taxon>
    </lineage>
</organism>
<dbReference type="InterPro" id="IPR026188">
    <property type="entry name" value="Lebercilin-like"/>
</dbReference>
<reference evidence="8 9" key="1">
    <citation type="journal article" date="2021" name="Sci. Rep.">
        <title>Chromosome anchoring in Senegalese sole (Solea senegalensis) reveals sex-associated markers and genome rearrangements in flatfish.</title>
        <authorList>
            <person name="Guerrero-Cozar I."/>
            <person name="Gomez-Garrido J."/>
            <person name="Berbel C."/>
            <person name="Martinez-Blanch J.F."/>
            <person name="Alioto T."/>
            <person name="Claros M.G."/>
            <person name="Gagnaire P.A."/>
            <person name="Manchado M."/>
        </authorList>
    </citation>
    <scope>NUCLEOTIDE SEQUENCE [LARGE SCALE GENOMIC DNA]</scope>
    <source>
        <strain evidence="8">Sse05_10M</strain>
    </source>
</reference>
<accession>A0AAV6RFF4</accession>
<feature type="coiled-coil region" evidence="5">
    <location>
        <begin position="208"/>
        <end position="238"/>
    </location>
</feature>
<evidence type="ECO:0000256" key="5">
    <source>
        <dbReference type="SAM" id="Coils"/>
    </source>
</evidence>